<feature type="compositionally biased region" description="Basic residues" evidence="3">
    <location>
        <begin position="37"/>
        <end position="52"/>
    </location>
</feature>
<evidence type="ECO:0000313" key="6">
    <source>
        <dbReference type="Proteomes" id="UP000297739"/>
    </source>
</evidence>
<name>A0A4Z0PTE8_9BACT</name>
<evidence type="ECO:0000256" key="1">
    <source>
        <dbReference type="ARBA" id="ARBA00001968"/>
    </source>
</evidence>
<evidence type="ECO:0000313" key="5">
    <source>
        <dbReference type="EMBL" id="TGE19672.1"/>
    </source>
</evidence>
<dbReference type="OrthoDB" id="517619at2"/>
<comment type="caution">
    <text evidence="5">The sequence shown here is derived from an EMBL/GenBank/DDBJ whole genome shotgun (WGS) entry which is preliminary data.</text>
</comment>
<reference evidence="5 6" key="1">
    <citation type="submission" date="2019-04" db="EMBL/GenBank/DDBJ databases">
        <authorList>
            <person name="Feng G."/>
            <person name="Zhang J."/>
            <person name="Zhu H."/>
        </authorList>
    </citation>
    <scope>NUCLEOTIDE SEQUENCE [LARGE SCALE GENOMIC DNA]</scope>
    <source>
        <strain evidence="5 6">JCM 17223</strain>
    </source>
</reference>
<proteinExistence type="predicted"/>
<keyword evidence="2" id="KW-0479">Metal-binding</keyword>
<dbReference type="Pfam" id="PF13359">
    <property type="entry name" value="DDE_Tnp_4"/>
    <property type="match status" value="1"/>
</dbReference>
<gene>
    <name evidence="5" type="ORF">E5J99_02620</name>
</gene>
<organism evidence="5 6">
    <name type="scientific">Hymenobacter elongatus</name>
    <dbReference type="NCBI Taxonomy" id="877208"/>
    <lineage>
        <taxon>Bacteria</taxon>
        <taxon>Pseudomonadati</taxon>
        <taxon>Bacteroidota</taxon>
        <taxon>Cytophagia</taxon>
        <taxon>Cytophagales</taxon>
        <taxon>Hymenobacteraceae</taxon>
        <taxon>Hymenobacter</taxon>
    </lineage>
</organism>
<dbReference type="Proteomes" id="UP000297739">
    <property type="component" value="Unassembled WGS sequence"/>
</dbReference>
<sequence>MSIGLDLRRIGAGLRHGGVIFPNVGPFYSTLPNLPRNGRKRSKHKKRGTAVKKRHTLKALVAANAQRKLVYVSRVVPGSMHDFTLLKKLLSSDKAWFEGLKMRVDSGFQGCGKTYRCGKLFLPTKKSKNRPLTKNYKFRNTQQARKRVMVEHSLGGLKRYHILADRLRMRNLDQFDVALEVCAGLWNFCLTH</sequence>
<comment type="cofactor">
    <cofactor evidence="1">
        <name>a divalent metal cation</name>
        <dbReference type="ChEBI" id="CHEBI:60240"/>
    </cofactor>
</comment>
<keyword evidence="6" id="KW-1185">Reference proteome</keyword>
<evidence type="ECO:0000256" key="3">
    <source>
        <dbReference type="SAM" id="MobiDB-lite"/>
    </source>
</evidence>
<feature type="domain" description="DDE Tnp4" evidence="4">
    <location>
        <begin position="51"/>
        <end position="187"/>
    </location>
</feature>
<evidence type="ECO:0000256" key="2">
    <source>
        <dbReference type="ARBA" id="ARBA00022723"/>
    </source>
</evidence>
<dbReference type="InterPro" id="IPR027806">
    <property type="entry name" value="HARBI1_dom"/>
</dbReference>
<accession>A0A4Z0PTE8</accession>
<evidence type="ECO:0000259" key="4">
    <source>
        <dbReference type="Pfam" id="PF13359"/>
    </source>
</evidence>
<dbReference type="AlphaFoldDB" id="A0A4Z0PTE8"/>
<protein>
    <recommendedName>
        <fullName evidence="4">DDE Tnp4 domain-containing protein</fullName>
    </recommendedName>
</protein>
<dbReference type="EMBL" id="SRLD01000003">
    <property type="protein sequence ID" value="TGE19672.1"/>
    <property type="molecule type" value="Genomic_DNA"/>
</dbReference>
<dbReference type="GO" id="GO:0046872">
    <property type="term" value="F:metal ion binding"/>
    <property type="evidence" value="ECO:0007669"/>
    <property type="project" value="UniProtKB-KW"/>
</dbReference>
<feature type="region of interest" description="Disordered" evidence="3">
    <location>
        <begin position="33"/>
        <end position="52"/>
    </location>
</feature>